<dbReference type="EMBL" id="JASSPP010000008">
    <property type="protein sequence ID" value="MDK9580906.1"/>
    <property type="molecule type" value="Genomic_DNA"/>
</dbReference>
<proteinExistence type="predicted"/>
<comment type="caution">
    <text evidence="1">The sequence shown here is derived from an EMBL/GenBank/DDBJ whole genome shotgun (WGS) entry which is preliminary data.</text>
</comment>
<accession>A0ABT7HK51</accession>
<name>A0ABT7HK51_9FUSO</name>
<sequence>MKKKYITNIDAFAGVNFNIDDLEIRPIIGYNNIGYLSITAKYGKQLKGYISSTIYFDNSSLNELGLEYVKKIANSKIKIKVGTNLSSANNFKPIYLSSIEINQKNIVNSHVHFVIGLKLFNYGNSHGIRLTSDINIH</sequence>
<keyword evidence="2" id="KW-1185">Reference proteome</keyword>
<evidence type="ECO:0000313" key="2">
    <source>
        <dbReference type="Proteomes" id="UP001225134"/>
    </source>
</evidence>
<organism evidence="1 2">
    <name type="scientific">Sneathia sanguinegens</name>
    <dbReference type="NCBI Taxonomy" id="40543"/>
    <lineage>
        <taxon>Bacteria</taxon>
        <taxon>Fusobacteriati</taxon>
        <taxon>Fusobacteriota</taxon>
        <taxon>Fusobacteriia</taxon>
        <taxon>Fusobacteriales</taxon>
        <taxon>Leptotrichiaceae</taxon>
        <taxon>Sneathia</taxon>
    </lineage>
</organism>
<protein>
    <submittedName>
        <fullName evidence="1">Uncharacterized protein</fullName>
    </submittedName>
</protein>
<gene>
    <name evidence="1" type="ORF">QQA45_05180</name>
</gene>
<dbReference type="Proteomes" id="UP001225134">
    <property type="component" value="Unassembled WGS sequence"/>
</dbReference>
<reference evidence="1 2" key="1">
    <citation type="submission" date="2023-06" db="EMBL/GenBank/DDBJ databases">
        <title>Antibody response to the Sneathia vaginalis cytopathogenic toxin A during pregnancy.</title>
        <authorList>
            <person name="Mccoy Z.T."/>
            <person name="Serrano M.G."/>
            <person name="Spaine K."/>
            <person name="Edwards D.J."/>
            <person name="Buck G.A."/>
            <person name="Jefferson K."/>
        </authorList>
    </citation>
    <scope>NUCLEOTIDE SEQUENCE [LARGE SCALE GENOMIC DNA]</scope>
    <source>
        <strain evidence="1 2">CCUG 42621</strain>
    </source>
</reference>
<evidence type="ECO:0000313" key="1">
    <source>
        <dbReference type="EMBL" id="MDK9580906.1"/>
    </source>
</evidence>
<dbReference type="RefSeq" id="WP_285153151.1">
    <property type="nucleotide sequence ID" value="NZ_JASSPP010000008.1"/>
</dbReference>